<keyword evidence="1" id="KW-0472">Membrane</keyword>
<dbReference type="AlphaFoldDB" id="A0A8B0SA98"/>
<gene>
    <name evidence="2" type="primary">orf109</name>
</gene>
<accession>A0A8B0SA98</accession>
<name>A0A8B0SA98_9STRA</name>
<protein>
    <submittedName>
        <fullName evidence="2">Uncharacterized protein</fullName>
    </submittedName>
</protein>
<dbReference type="EMBL" id="MW013552">
    <property type="protein sequence ID" value="QTX08923.1"/>
    <property type="molecule type" value="Genomic_DNA"/>
</dbReference>
<dbReference type="RefSeq" id="YP_010252080.1">
    <property type="nucleotide sequence ID" value="NC_060383.1"/>
</dbReference>
<feature type="transmembrane region" description="Helical" evidence="1">
    <location>
        <begin position="82"/>
        <end position="100"/>
    </location>
</feature>
<feature type="transmembrane region" description="Helical" evidence="1">
    <location>
        <begin position="17"/>
        <end position="39"/>
    </location>
</feature>
<geneLocation type="mitochondrion" evidence="2"/>
<keyword evidence="1" id="KW-1133">Transmembrane helix</keyword>
<organism evidence="2">
    <name type="scientific">Thalassiosira rotula</name>
    <dbReference type="NCBI Taxonomy" id="49265"/>
    <lineage>
        <taxon>Eukaryota</taxon>
        <taxon>Sar</taxon>
        <taxon>Stramenopiles</taxon>
        <taxon>Ochrophyta</taxon>
        <taxon>Bacillariophyta</taxon>
        <taxon>Coscinodiscophyceae</taxon>
        <taxon>Thalassiosirophycidae</taxon>
        <taxon>Thalassiosirales</taxon>
        <taxon>Thalassiosiraceae</taxon>
        <taxon>Thalassiosira</taxon>
    </lineage>
</organism>
<keyword evidence="2" id="KW-0496">Mitochondrion</keyword>
<sequence length="109" mass="13228">MKTNQLIKHISIRVTRIILLLLAVQRLLTLSFSFIFVHFNRNSFEEYIESQWIQKEDLLKKDWDKSSDDYLCNMTLNKQSCLYILLKPYQVLLSLVTFFIRKPKKYFFI</sequence>
<evidence type="ECO:0000256" key="1">
    <source>
        <dbReference type="SAM" id="Phobius"/>
    </source>
</evidence>
<evidence type="ECO:0000313" key="2">
    <source>
        <dbReference type="EMBL" id="QTX08923.1"/>
    </source>
</evidence>
<reference evidence="2" key="1">
    <citation type="submission" date="2020-09" db="EMBL/GenBank/DDBJ databases">
        <authorList>
            <person name="Liu K."/>
            <person name="Chen N."/>
        </authorList>
    </citation>
    <scope>NUCLEOTIDE SEQUENCE</scope>
    <source>
        <strain evidence="2">CNS00050</strain>
    </source>
</reference>
<dbReference type="GeneID" id="70637967"/>
<proteinExistence type="predicted"/>
<keyword evidence="1" id="KW-0812">Transmembrane</keyword>